<dbReference type="Ensembl" id="ENSLACT00000004245.1">
    <property type="protein sequence ID" value="ENSLACP00000004208.1"/>
    <property type="gene ID" value="ENSLACG00000003744.2"/>
</dbReference>
<evidence type="ECO:0000256" key="19">
    <source>
        <dbReference type="ARBA" id="ARBA00022875"/>
    </source>
</evidence>
<dbReference type="STRING" id="7897.ENSLACP00000004208"/>
<keyword evidence="18" id="KW-0391">Immunity</keyword>
<feature type="binding site" evidence="28">
    <location>
        <position position="283"/>
    </location>
    <ligand>
        <name>Ca(2+)</name>
        <dbReference type="ChEBI" id="CHEBI:29108"/>
        <label>3</label>
    </ligand>
</feature>
<feature type="disulfide bond" evidence="26">
    <location>
        <begin position="393"/>
        <end position="427"/>
    </location>
</feature>
<keyword evidence="17 28" id="KW-0106">Calcium</keyword>
<dbReference type="EMBL" id="AFYH01250541">
    <property type="status" value="NOT_ANNOTATED_CDS"/>
    <property type="molecule type" value="Genomic_DNA"/>
</dbReference>
<dbReference type="Gene3D" id="2.60.120.290">
    <property type="entry name" value="Spermadhesin, CUB domain"/>
    <property type="match status" value="2"/>
</dbReference>
<evidence type="ECO:0000256" key="27">
    <source>
        <dbReference type="PIRSR" id="PIRSR001155-3"/>
    </source>
</evidence>
<feature type="binding site" evidence="28">
    <location>
        <position position="281"/>
    </location>
    <ligand>
        <name>Ca(2+)</name>
        <dbReference type="ChEBI" id="CHEBI:29108"/>
        <label>3</label>
    </ligand>
</feature>
<comment type="PTM">
    <text evidence="27">The iron and 2-oxoglutarate dependent 3-hydroxylation of aspartate and asparagine is (R) stereospecific within EGF domains.</text>
</comment>
<dbReference type="EC" id="3.4.21.41" evidence="4"/>
<evidence type="ECO:0000256" key="15">
    <source>
        <dbReference type="ARBA" id="ARBA00022813"/>
    </source>
</evidence>
<dbReference type="eggNOG" id="KOG3627">
    <property type="taxonomic scope" value="Eukaryota"/>
</dbReference>
<dbReference type="InterPro" id="IPR001314">
    <property type="entry name" value="Peptidase_S1A"/>
</dbReference>
<feature type="binding site" evidence="28">
    <location>
        <position position="158"/>
    </location>
    <ligand>
        <name>Ca(2+)</name>
        <dbReference type="ChEBI" id="CHEBI:29108"/>
        <label>2</label>
    </ligand>
</feature>
<dbReference type="InterPro" id="IPR035914">
    <property type="entry name" value="Sperma_CUB_dom_sf"/>
</dbReference>
<evidence type="ECO:0000256" key="2">
    <source>
        <dbReference type="ARBA" id="ARBA00004241"/>
    </source>
</evidence>
<feature type="disulfide bond" evidence="26">
    <location>
        <begin position="632"/>
        <end position="660"/>
    </location>
</feature>
<keyword evidence="9 30" id="KW-0768">Sushi</keyword>
<dbReference type="CDD" id="cd00033">
    <property type="entry name" value="CCP"/>
    <property type="match status" value="2"/>
</dbReference>
<keyword evidence="5" id="KW-0964">Secreted</keyword>
<keyword evidence="22 27" id="KW-0379">Hydroxylation</keyword>
<dbReference type="InterPro" id="IPR001254">
    <property type="entry name" value="Trypsin_dom"/>
</dbReference>
<dbReference type="Bgee" id="ENSLACG00000003744">
    <property type="expression patterns" value="Expressed in pectoral fin and 6 other cell types or tissues"/>
</dbReference>
<feature type="binding site" evidence="28">
    <location>
        <position position="118"/>
    </location>
    <ligand>
        <name>Ca(2+)</name>
        <dbReference type="ChEBI" id="CHEBI:29108"/>
        <label>1</label>
    </ligand>
</feature>
<dbReference type="PIRSF" id="PIRSF001155">
    <property type="entry name" value="C1r_C1s_MASP"/>
    <property type="match status" value="1"/>
</dbReference>
<dbReference type="PROSITE" id="PS50923">
    <property type="entry name" value="SUSHI"/>
    <property type="match status" value="2"/>
</dbReference>
<evidence type="ECO:0000256" key="16">
    <source>
        <dbReference type="ARBA" id="ARBA00022825"/>
    </source>
</evidence>
<evidence type="ECO:0000256" key="30">
    <source>
        <dbReference type="PROSITE-ProRule" id="PRU00302"/>
    </source>
</evidence>
<keyword evidence="19" id="KW-0180">Complement pathway</keyword>
<dbReference type="FunFam" id="2.40.10.10:FF:000003">
    <property type="entry name" value="Transmembrane serine protease 3"/>
    <property type="match status" value="1"/>
</dbReference>
<dbReference type="FunFam" id="2.60.120.290:FF:000006">
    <property type="entry name" value="Mannan-binding lectin serine protease 1"/>
    <property type="match status" value="1"/>
</dbReference>
<dbReference type="InterPro" id="IPR018097">
    <property type="entry name" value="EGF_Ca-bd_CS"/>
</dbReference>
<dbReference type="GO" id="GO:0006958">
    <property type="term" value="P:complement activation, classical pathway"/>
    <property type="evidence" value="ECO:0007669"/>
    <property type="project" value="UniProtKB-KW"/>
</dbReference>
<dbReference type="GO" id="GO:0031638">
    <property type="term" value="P:zymogen activation"/>
    <property type="evidence" value="ECO:0007669"/>
    <property type="project" value="TreeGrafter"/>
</dbReference>
<organism evidence="35 36">
    <name type="scientific">Latimeria chalumnae</name>
    <name type="common">Coelacanth</name>
    <dbReference type="NCBI Taxonomy" id="7897"/>
    <lineage>
        <taxon>Eukaryota</taxon>
        <taxon>Metazoa</taxon>
        <taxon>Chordata</taxon>
        <taxon>Craniata</taxon>
        <taxon>Vertebrata</taxon>
        <taxon>Euteleostomi</taxon>
        <taxon>Coelacanthiformes</taxon>
        <taxon>Coelacanthidae</taxon>
        <taxon>Latimeria</taxon>
    </lineage>
</organism>
<feature type="disulfide bond" evidence="26">
    <location>
        <begin position="601"/>
        <end position="621"/>
    </location>
</feature>
<evidence type="ECO:0000256" key="20">
    <source>
        <dbReference type="ARBA" id="ARBA00023157"/>
    </source>
</evidence>
<dbReference type="CDD" id="cd00054">
    <property type="entry name" value="EGF_CA"/>
    <property type="match status" value="1"/>
</dbReference>
<dbReference type="Gene3D" id="2.10.70.10">
    <property type="entry name" value="Complement Module, domain 1"/>
    <property type="match status" value="2"/>
</dbReference>
<keyword evidence="21" id="KW-0325">Glycoprotein</keyword>
<dbReference type="InterPro" id="IPR024175">
    <property type="entry name" value="Pept_S1A_C1r/C1S/mannan-bd"/>
</dbReference>
<dbReference type="FunFam" id="2.10.70.10:FF:000016">
    <property type="entry name" value="Mannan-binding lectin serine protease 1"/>
    <property type="match status" value="1"/>
</dbReference>
<keyword evidence="15" id="KW-0068">Autocatalytic cleavage</keyword>
<dbReference type="Proteomes" id="UP000008672">
    <property type="component" value="Unassembled WGS sequence"/>
</dbReference>
<dbReference type="Pfam" id="PF00084">
    <property type="entry name" value="Sushi"/>
    <property type="match status" value="2"/>
</dbReference>
<dbReference type="EMBL" id="AFYH01250544">
    <property type="status" value="NOT_ANNOTATED_CDS"/>
    <property type="molecule type" value="Genomic_DNA"/>
</dbReference>
<dbReference type="InterPro" id="IPR035976">
    <property type="entry name" value="Sushi/SCR/CCP_sf"/>
</dbReference>
<feature type="domain" description="Sushi" evidence="34">
    <location>
        <begin position="298"/>
        <end position="363"/>
    </location>
</feature>
<evidence type="ECO:0000256" key="28">
    <source>
        <dbReference type="PIRSR" id="PIRSR001155-4"/>
    </source>
</evidence>
<dbReference type="PROSITE" id="PS01186">
    <property type="entry name" value="EGF_2"/>
    <property type="match status" value="1"/>
</dbReference>
<keyword evidence="16" id="KW-0720">Serine protease</keyword>
<evidence type="ECO:0000313" key="36">
    <source>
        <dbReference type="Proteomes" id="UP000008672"/>
    </source>
</evidence>
<dbReference type="SMART" id="SM00020">
    <property type="entry name" value="Tryp_SPc"/>
    <property type="match status" value="1"/>
</dbReference>
<feature type="binding site" evidence="28">
    <location>
        <position position="120"/>
    </location>
    <ligand>
        <name>Ca(2+)</name>
        <dbReference type="ChEBI" id="CHEBI:29108"/>
        <label>1</label>
    </ligand>
</feature>
<dbReference type="InParanoid" id="H3A3I7"/>
<dbReference type="InterPro" id="IPR009003">
    <property type="entry name" value="Peptidase_S1_PA"/>
</dbReference>
<dbReference type="CDD" id="cd00041">
    <property type="entry name" value="CUB"/>
    <property type="match status" value="2"/>
</dbReference>
<keyword evidence="10" id="KW-0645">Protease</keyword>
<dbReference type="FunFam" id="2.60.120.290:FF:000012">
    <property type="entry name" value="mannan-binding lectin serine protease 1 isoform X1"/>
    <property type="match status" value="1"/>
</dbReference>
<feature type="binding site" evidence="28">
    <location>
        <position position="73"/>
    </location>
    <ligand>
        <name>Ca(2+)</name>
        <dbReference type="ChEBI" id="CHEBI:29108"/>
        <label>1</label>
    </ligand>
</feature>
<keyword evidence="36" id="KW-1185">Reference proteome</keyword>
<feature type="disulfide bond" evidence="26">
    <location>
        <begin position="329"/>
        <end position="361"/>
    </location>
</feature>
<dbReference type="SUPFAM" id="SSF57535">
    <property type="entry name" value="Complement control module/SCR domain"/>
    <property type="match status" value="2"/>
</dbReference>
<feature type="binding site" evidence="28">
    <location>
        <position position="136"/>
    </location>
    <ligand>
        <name>Ca(2+)</name>
        <dbReference type="ChEBI" id="CHEBI:29108"/>
        <label>2</label>
    </ligand>
</feature>
<evidence type="ECO:0000256" key="25">
    <source>
        <dbReference type="PIRSR" id="PIRSR001155-1"/>
    </source>
</evidence>
<keyword evidence="7 27" id="KW-0597">Phosphoprotein</keyword>
<dbReference type="EMBL" id="AFYH01250540">
    <property type="status" value="NOT_ANNOTATED_CDS"/>
    <property type="molecule type" value="Genomic_DNA"/>
</dbReference>
<feature type="disulfide bond" description="Interchain (between heavy and light chains)" evidence="26">
    <location>
        <begin position="431"/>
        <end position="554"/>
    </location>
</feature>
<evidence type="ECO:0000259" key="32">
    <source>
        <dbReference type="PROSITE" id="PS01180"/>
    </source>
</evidence>
<dbReference type="InterPro" id="IPR000436">
    <property type="entry name" value="Sushi_SCR_CCP_dom"/>
</dbReference>
<evidence type="ECO:0000256" key="22">
    <source>
        <dbReference type="ARBA" id="ARBA00023278"/>
    </source>
</evidence>
<dbReference type="InterPro" id="IPR000859">
    <property type="entry name" value="CUB_dom"/>
</dbReference>
<comment type="catalytic activity">
    <reaction evidence="1">
        <text>Selective cleavage of Lys(or Arg)-|-Ile bond in complement subcomponent C1s to form the active form of C1s (EC 3.4.21.42).</text>
        <dbReference type="EC" id="3.4.21.41"/>
    </reaction>
</comment>
<dbReference type="FunCoup" id="H3A3I7">
    <property type="interactions" value="326"/>
</dbReference>
<dbReference type="Gene3D" id="2.10.25.10">
    <property type="entry name" value="Laminin"/>
    <property type="match status" value="1"/>
</dbReference>
<dbReference type="Pfam" id="PF00089">
    <property type="entry name" value="Trypsin"/>
    <property type="match status" value="1"/>
</dbReference>
<evidence type="ECO:0000256" key="14">
    <source>
        <dbReference type="ARBA" id="ARBA00022801"/>
    </source>
</evidence>
<feature type="disulfide bond" evidence="26">
    <location>
        <begin position="70"/>
        <end position="88"/>
    </location>
</feature>
<dbReference type="PANTHER" id="PTHR24255">
    <property type="entry name" value="COMPLEMENT COMPONENT 1, S SUBCOMPONENT-RELATED"/>
    <property type="match status" value="1"/>
</dbReference>
<feature type="disulfide bond" evidence="26">
    <location>
        <begin position="366"/>
        <end position="410"/>
    </location>
</feature>
<feature type="binding site" evidence="28">
    <location>
        <position position="159"/>
    </location>
    <ligand>
        <name>Ca(2+)</name>
        <dbReference type="ChEBI" id="CHEBI:29108"/>
        <label>2</label>
    </ligand>
</feature>
<feature type="domain" description="Peptidase S1" evidence="33">
    <location>
        <begin position="444"/>
        <end position="684"/>
    </location>
</feature>
<protein>
    <recommendedName>
        <fullName evidence="4">complement subcomponent C1r</fullName>
        <ecNumber evidence="4">3.4.21.41</ecNumber>
    </recommendedName>
</protein>
<feature type="chain" id="PRO_5003578951" description="complement subcomponent C1r" evidence="31">
    <location>
        <begin position="21"/>
        <end position="685"/>
    </location>
</feature>
<gene>
    <name evidence="35" type="primary">C1R</name>
</gene>
<dbReference type="PRINTS" id="PR00722">
    <property type="entry name" value="CHYMOTRYPSIN"/>
</dbReference>
<evidence type="ECO:0000256" key="6">
    <source>
        <dbReference type="ARBA" id="ARBA00022536"/>
    </source>
</evidence>
<dbReference type="InterPro" id="IPR033116">
    <property type="entry name" value="TRYPSIN_SER"/>
</dbReference>
<dbReference type="KEGG" id="lcm:102354841"/>
<evidence type="ECO:0000256" key="17">
    <source>
        <dbReference type="ARBA" id="ARBA00022837"/>
    </source>
</evidence>
<dbReference type="PANTHER" id="PTHR24255:SF25">
    <property type="entry name" value="COMPLEMENT C1R SUBCOMPONENT"/>
    <property type="match status" value="1"/>
</dbReference>
<feature type="disulfide bond" evidence="26">
    <location>
        <begin position="241"/>
        <end position="259"/>
    </location>
</feature>
<evidence type="ECO:0000313" key="35">
    <source>
        <dbReference type="Ensembl" id="ENSLACP00000004208.1"/>
    </source>
</evidence>
<feature type="active site" description="Charge relay system" evidence="25">
    <location>
        <position position="482"/>
    </location>
</feature>
<dbReference type="GO" id="GO:0045087">
    <property type="term" value="P:innate immune response"/>
    <property type="evidence" value="ECO:0007669"/>
    <property type="project" value="UniProtKB-KW"/>
</dbReference>
<dbReference type="EMBL" id="AFYH01250545">
    <property type="status" value="NOT_ANNOTATED_CDS"/>
    <property type="molecule type" value="Genomic_DNA"/>
</dbReference>
<evidence type="ECO:0000259" key="34">
    <source>
        <dbReference type="PROSITE" id="PS50923"/>
    </source>
</evidence>
<keyword evidence="6" id="KW-0245">EGF-like domain</keyword>
<evidence type="ECO:0000256" key="3">
    <source>
        <dbReference type="ARBA" id="ARBA00004613"/>
    </source>
</evidence>
<dbReference type="SUPFAM" id="SSF49854">
    <property type="entry name" value="Spermadhesin, CUB domain"/>
    <property type="match status" value="2"/>
</dbReference>
<feature type="disulfide bond" evidence="26">
    <location>
        <begin position="140"/>
        <end position="156"/>
    </location>
</feature>
<evidence type="ECO:0000256" key="21">
    <source>
        <dbReference type="ARBA" id="ARBA00023180"/>
    </source>
</evidence>
<feature type="domain" description="Sushi" evidence="34">
    <location>
        <begin position="364"/>
        <end position="429"/>
    </location>
</feature>
<reference evidence="35" key="3">
    <citation type="submission" date="2025-09" db="UniProtKB">
        <authorList>
            <consortium name="Ensembl"/>
        </authorList>
    </citation>
    <scope>IDENTIFICATION</scope>
</reference>
<keyword evidence="12 31" id="KW-0732">Signal</keyword>
<evidence type="ECO:0000259" key="33">
    <source>
        <dbReference type="PROSITE" id="PS50240"/>
    </source>
</evidence>
<accession>H3A3I7</accession>
<sequence>MKLRLLFVVSVCLWCGFCSASSWQHGTLTSPNYPKPYPANNQSVWDIEVPDGYRVKLTFRHFDLEPSRSCHYDYVKVKSQKRMLGKFCGQENSLSGNHPGETPLLSKGTTMKVIFRSDFSNQDNHKGFMAYYEAVDFDECLLNEDEDGVPLCEHHCHNYMGSYFCSCHAGYTLQTDRRTCRAECSKELFLEESGVISSPKYPHPYPADLNCAYSIRLEKGYNVILEFADIFEIDDHPNVKCPYDYIQVSYGKTTTGRLCGNSKPERIETASNSVDILFHSDDSGESRGWEIRYTSERILCTNPVSDDKFLQVTPQKPEYRYHDYITARCVTGYHIWGLERLKQITTVCQNNGLWQTGLPRCQIMDCGVPRPIINGRTEHLEATTYQSVMQYKCNEPYYKMLAPNSGSYTCSSKGHWENKRISTLPVCLPVCGKPEHPVQEHWRVLSGKQAKKGNFPWQVMLSGGGRAGGALIGSQWIMTAAHVVYPIKHSSKDTSLKIYLGGINVSDIMATTHQVDEIIIHPNFTDNPYDFDSDIALIKLRESVTFNTVAMPICLPNLSNKEELYKARRMGFVSGWGQDETEMISDSLKYVKLPIVDQAVCETFSSNKSDKSYVVSDNMFCAGYTEGGRDSCQGDSGGVFAVYEDGTWVATGIVSWGIGCGKQGHYGVYTRVVNYLDWIQNTIST</sequence>
<dbReference type="InterPro" id="IPR043504">
    <property type="entry name" value="Peptidase_S1_PA_chymotrypsin"/>
</dbReference>
<comment type="subcellular location">
    <subcellularLocation>
        <location evidence="2">Cell surface</location>
    </subcellularLocation>
    <subcellularLocation>
        <location evidence="3">Secreted</location>
    </subcellularLocation>
</comment>
<evidence type="ECO:0000256" key="8">
    <source>
        <dbReference type="ARBA" id="ARBA00022588"/>
    </source>
</evidence>
<feature type="domain" description="CUB" evidence="32">
    <location>
        <begin position="15"/>
        <end position="135"/>
    </location>
</feature>
<comment type="function">
    <text evidence="23">Serine protease component of the complement C1 complex, a multiprotein complex that initiates the classical pathway of the complement system, a cascade of proteins that leads to phagocytosis and breakdown of pathogens and signaling that strengthens the adaptive immune system. C1R catalyzes the first enzymatic step in the classical complement pathway: it is activated by the C1Q subcomplex of the C1 complex, which associates with IgG or IgM immunoglobulins complexed with antigens to form antigen-antibody complexes on the surface of pathogens. Immunoglobulin-binding promotes the autocatalytic cleavage and activation of C1R. Activated C1R then cleaves and activates C1S, the second protease of the classical complement pathway. It is unclear if C1R activates C1S within single, strained C1 complexes or between neighboring C1 complexes on surfaces.</text>
</comment>
<evidence type="ECO:0000256" key="10">
    <source>
        <dbReference type="ARBA" id="ARBA00022670"/>
    </source>
</evidence>
<dbReference type="OrthoDB" id="6261922at2759"/>
<dbReference type="Pfam" id="PF00431">
    <property type="entry name" value="CUB"/>
    <property type="match status" value="2"/>
</dbReference>
<reference evidence="35" key="2">
    <citation type="submission" date="2025-08" db="UniProtKB">
        <authorList>
            <consortium name="Ensembl"/>
        </authorList>
    </citation>
    <scope>IDENTIFICATION</scope>
</reference>
<keyword evidence="14" id="KW-0378">Hydrolase</keyword>
<dbReference type="SMART" id="SM00032">
    <property type="entry name" value="CCP"/>
    <property type="match status" value="2"/>
</dbReference>
<feature type="disulfide bond" evidence="26 29">
    <location>
        <begin position="184"/>
        <end position="211"/>
    </location>
</feature>
<dbReference type="CDD" id="cd00190">
    <property type="entry name" value="Tryp_SPc"/>
    <property type="match status" value="1"/>
</dbReference>
<evidence type="ECO:0000256" key="7">
    <source>
        <dbReference type="ARBA" id="ARBA00022553"/>
    </source>
</evidence>
<proteinExistence type="predicted"/>
<dbReference type="Pfam" id="PF14670">
    <property type="entry name" value="FXa_inhibition"/>
    <property type="match status" value="1"/>
</dbReference>
<evidence type="ECO:0000256" key="24">
    <source>
        <dbReference type="ARBA" id="ARBA00093536"/>
    </source>
</evidence>
<evidence type="ECO:0000256" key="18">
    <source>
        <dbReference type="ARBA" id="ARBA00022859"/>
    </source>
</evidence>
<feature type="modified residue" description="(3R)-3-hydroxyasparagine" evidence="27">
    <location>
        <position position="158"/>
    </location>
</feature>
<feature type="binding site" evidence="28">
    <location>
        <position position="65"/>
    </location>
    <ligand>
        <name>Ca(2+)</name>
        <dbReference type="ChEBI" id="CHEBI:29108"/>
        <label>1</label>
    </ligand>
</feature>
<dbReference type="GO" id="GO:0009986">
    <property type="term" value="C:cell surface"/>
    <property type="evidence" value="ECO:0007669"/>
    <property type="project" value="UniProtKB-SubCell"/>
</dbReference>
<dbReference type="EMBL" id="AFYH01250542">
    <property type="status" value="NOT_ANNOTATED_CDS"/>
    <property type="molecule type" value="Genomic_DNA"/>
</dbReference>
<feature type="disulfide bond" evidence="26">
    <location>
        <begin position="167"/>
        <end position="180"/>
    </location>
</feature>
<feature type="signal peptide" evidence="31">
    <location>
        <begin position="1"/>
        <end position="20"/>
    </location>
</feature>
<feature type="active site" description="Charge relay system" evidence="25">
    <location>
        <position position="534"/>
    </location>
</feature>
<evidence type="ECO:0000256" key="29">
    <source>
        <dbReference type="PROSITE-ProRule" id="PRU00059"/>
    </source>
</evidence>
<dbReference type="InterPro" id="IPR000742">
    <property type="entry name" value="EGF"/>
</dbReference>
<dbReference type="SUPFAM" id="SSF57196">
    <property type="entry name" value="EGF/Laminin"/>
    <property type="match status" value="1"/>
</dbReference>
<evidence type="ECO:0000256" key="9">
    <source>
        <dbReference type="ARBA" id="ARBA00022659"/>
    </source>
</evidence>
<keyword evidence="11 28" id="KW-0479">Metal-binding</keyword>
<comment type="subunit">
    <text evidence="24">Core component of the complement C1 complex, a calcium-dependent complex composed of 1 molecule of the C1Q subcomplex, 2 molecules of C1R and 2 molecules of C1S. The C1Q subcomplex is composed 18 subunits: 3 chains of C1QA, C1QB, and C1QC trimerize to form 6 collagen-like triple helices connected to six globular ligand-recognition modules. Within the C1 complex, C1R is a dimer of identical chains, each of which is activated by cleavage into two chains, heavy and light, connected by disulfide bonds.</text>
</comment>
<dbReference type="GO" id="GO:0005509">
    <property type="term" value="F:calcium ion binding"/>
    <property type="evidence" value="ECO:0007669"/>
    <property type="project" value="InterPro"/>
</dbReference>
<dbReference type="GeneID" id="102354841"/>
<evidence type="ECO:0000256" key="31">
    <source>
        <dbReference type="SAM" id="SignalP"/>
    </source>
</evidence>
<keyword evidence="8" id="KW-0399">Innate immunity</keyword>
<dbReference type="OMA" id="SKGNRMH"/>
<dbReference type="GO" id="GO:0004252">
    <property type="term" value="F:serine-type endopeptidase activity"/>
    <property type="evidence" value="ECO:0007669"/>
    <property type="project" value="UniProtKB-EC"/>
</dbReference>
<comment type="caution">
    <text evidence="30">Lacks conserved residue(s) required for the propagation of feature annotation.</text>
</comment>
<keyword evidence="20 26" id="KW-1015">Disulfide bond</keyword>
<dbReference type="FunFam" id="2.10.25.10:FF:000059">
    <property type="entry name" value="Mannan-binding lectin serine protease 1"/>
    <property type="match status" value="1"/>
</dbReference>
<evidence type="ECO:0000256" key="26">
    <source>
        <dbReference type="PIRSR" id="PIRSR001155-2"/>
    </source>
</evidence>
<dbReference type="SMART" id="SM00042">
    <property type="entry name" value="CUB"/>
    <property type="match status" value="2"/>
</dbReference>
<dbReference type="SMART" id="SM00179">
    <property type="entry name" value="EGF_CA"/>
    <property type="match status" value="1"/>
</dbReference>
<name>H3A3I7_LATCH</name>
<dbReference type="InterPro" id="IPR001881">
    <property type="entry name" value="EGF-like_Ca-bd_dom"/>
</dbReference>
<feature type="active site" description="Charge relay system" evidence="25">
    <location>
        <position position="636"/>
    </location>
</feature>
<evidence type="ECO:0000256" key="23">
    <source>
        <dbReference type="ARBA" id="ARBA00093383"/>
    </source>
</evidence>
<dbReference type="GeneTree" id="ENSGT00940000158621"/>
<evidence type="ECO:0000256" key="13">
    <source>
        <dbReference type="ARBA" id="ARBA00022737"/>
    </source>
</evidence>
<dbReference type="PROSITE" id="PS01180">
    <property type="entry name" value="CUB"/>
    <property type="match status" value="2"/>
</dbReference>
<feature type="disulfide bond" evidence="26">
    <location>
        <begin position="152"/>
        <end position="165"/>
    </location>
</feature>
<dbReference type="GO" id="GO:0072562">
    <property type="term" value="C:blood microparticle"/>
    <property type="evidence" value="ECO:0007669"/>
    <property type="project" value="TreeGrafter"/>
</dbReference>
<feature type="binding site" evidence="28">
    <location>
        <position position="244"/>
    </location>
    <ligand>
        <name>Ca(2+)</name>
        <dbReference type="ChEBI" id="CHEBI:29108"/>
        <label>3</label>
    </ligand>
</feature>
<evidence type="ECO:0000256" key="12">
    <source>
        <dbReference type="ARBA" id="ARBA00022729"/>
    </source>
</evidence>
<dbReference type="PROSITE" id="PS00135">
    <property type="entry name" value="TRYPSIN_SER"/>
    <property type="match status" value="1"/>
</dbReference>
<evidence type="ECO:0000256" key="1">
    <source>
        <dbReference type="ARBA" id="ARBA00001057"/>
    </source>
</evidence>
<feature type="binding site" evidence="28">
    <location>
        <position position="139"/>
    </location>
    <ligand>
        <name>Ca(2+)</name>
        <dbReference type="ChEBI" id="CHEBI:29108"/>
        <label>2</label>
    </ligand>
</feature>
<feature type="modified residue" description="Phosphoserine; by CK2" evidence="27">
    <location>
        <position position="197"/>
    </location>
</feature>
<dbReference type="SUPFAM" id="SSF50494">
    <property type="entry name" value="Trypsin-like serine proteases"/>
    <property type="match status" value="1"/>
</dbReference>
<evidence type="ECO:0000256" key="5">
    <source>
        <dbReference type="ARBA" id="ARBA00022525"/>
    </source>
</evidence>
<feature type="disulfide bond" evidence="26">
    <location>
        <begin position="300"/>
        <end position="348"/>
    </location>
</feature>
<evidence type="ECO:0000256" key="4">
    <source>
        <dbReference type="ARBA" id="ARBA00011907"/>
    </source>
</evidence>
<dbReference type="SMART" id="SM00181">
    <property type="entry name" value="EGF"/>
    <property type="match status" value="1"/>
</dbReference>
<dbReference type="Gene3D" id="2.40.10.10">
    <property type="entry name" value="Trypsin-like serine proteases"/>
    <property type="match status" value="2"/>
</dbReference>
<dbReference type="AlphaFoldDB" id="H3A3I7"/>
<evidence type="ECO:0000256" key="11">
    <source>
        <dbReference type="ARBA" id="ARBA00022723"/>
    </source>
</evidence>
<dbReference type="EMBL" id="AFYH01250543">
    <property type="status" value="NOT_ANNOTATED_CDS"/>
    <property type="molecule type" value="Genomic_DNA"/>
</dbReference>
<feature type="domain" description="CUB" evidence="32">
    <location>
        <begin position="184"/>
        <end position="296"/>
    </location>
</feature>
<dbReference type="MEROPS" id="S01.189"/>
<dbReference type="PROSITE" id="PS01187">
    <property type="entry name" value="EGF_CA"/>
    <property type="match status" value="1"/>
</dbReference>
<dbReference type="PROSITE" id="PS50240">
    <property type="entry name" value="TRYPSIN_DOM"/>
    <property type="match status" value="1"/>
</dbReference>
<keyword evidence="13" id="KW-0677">Repeat</keyword>
<reference evidence="36" key="1">
    <citation type="submission" date="2011-08" db="EMBL/GenBank/DDBJ databases">
        <title>The draft genome of Latimeria chalumnae.</title>
        <authorList>
            <person name="Di Palma F."/>
            <person name="Alfoldi J."/>
            <person name="Johnson J."/>
            <person name="Berlin A."/>
            <person name="Gnerre S."/>
            <person name="Jaffe D."/>
            <person name="MacCallum I."/>
            <person name="Young S."/>
            <person name="Walker B.J."/>
            <person name="Lander E."/>
            <person name="Lindblad-Toh K."/>
        </authorList>
    </citation>
    <scope>NUCLEOTIDE SEQUENCE [LARGE SCALE GENOMIC DNA]</scope>
    <source>
        <strain evidence="36">Wild caught</strain>
    </source>
</reference>